<name>A0A5B8MUR8_9CHLO</name>
<evidence type="ECO:0000256" key="7">
    <source>
        <dbReference type="ARBA" id="ARBA00023163"/>
    </source>
</evidence>
<keyword evidence="8 10" id="KW-0539">Nucleus</keyword>
<dbReference type="InterPro" id="IPR001680">
    <property type="entry name" value="WD40_rpt"/>
</dbReference>
<sequence length="930" mass="100691">MLIDKPDWITHGDGVQPIFSVDVHPDGNRLASAGGDGMVVLWSVGHIFSKLRGNNNNKKKRLKKKAEAGQNGSKDDQANGEKENMLPENGSQGSARGHGSNGVVGSAAVEYTNTKVERVATLADHRGHPVNVARFSNSGRFVASGGDNHLVLIHELRPSNAIVGGSRNIQFSNGSSFGSQAVKNVENWVLCNTLTGHSNNVVDLGWCPDDSMVASCSLDNTVRIWDTLRGTVLTVLQEHTSFVKGVVWDPVGKYIASQSDDRSVVVRTVEGWETVACIKEPFEKAVWNTFSTRLDWCPDGSHITAVNTYQSPKNTAAILMRGSWERSHDYVGHKGPVVASRFNPRLFRVVSDEDKSKTYVASCIALGAQDNKVTVWLSQKARPVLVAKTFFNQSVVDLCWSPDGLTLFAASIDGTVAVFSFEEKELGERLSAKEVQDIMKDSYGTARLDRMGVAEDPALMELQEEDLTSVAAMKKSTEAKKAVQKKRPAPQPSASPAKPAVLVQTETVRASDGKRRIAPVPVGGAGGPIQTQRLGPSNSAAVPASPKKVAKKAKVAVPPGSRDKPRSSSSFRFDQEAFAAAAAKARPVIIPPACKETRPRLSVKVSQNRICEVQNTEKDIAGVPKELRISATVQCLESTSCLWSDKHLGNTVDVVSGCEEYLALGLGRGILQVYSKQGRRMWPPLSLGSPLAFMEMKRVAGGEGDLMGALILLAVTTDGKLWCWDLEREVCKLQSDVVPVALGEGSYRVKLVRLSEKGLPLVVLDSNHALVYSSKFSTWVRVADGSHLYSEFASGITQLGGSALSPGGCGEELNTLQTQAQAQMARSAGGAAARTLNMVTAAEQRRATGRHLEFMSQAAESLGDEATEVDWWCKLVKFLAQEGDQGKLREILDKFLQSDRKKMKSILSAIASVRSMQRLVTEYLDIVNSE</sequence>
<evidence type="ECO:0000259" key="12">
    <source>
        <dbReference type="Pfam" id="PF07569"/>
    </source>
</evidence>
<evidence type="ECO:0000256" key="2">
    <source>
        <dbReference type="ARBA" id="ARBA00007306"/>
    </source>
</evidence>
<keyword evidence="10" id="KW-0678">Repressor</keyword>
<dbReference type="InterPro" id="IPR031120">
    <property type="entry name" value="HIR1-like"/>
</dbReference>
<evidence type="ECO:0000256" key="3">
    <source>
        <dbReference type="ARBA" id="ARBA00022574"/>
    </source>
</evidence>
<dbReference type="Pfam" id="PF24105">
    <property type="entry name" value="Beta-prop_CAF1B_HIR1"/>
    <property type="match status" value="1"/>
</dbReference>
<gene>
    <name evidence="14" type="ORF">A3770_13p70660</name>
</gene>
<keyword evidence="4 10" id="KW-0677">Repeat</keyword>
<dbReference type="Proteomes" id="UP000316726">
    <property type="component" value="Chromosome 13"/>
</dbReference>
<dbReference type="SMART" id="SM00320">
    <property type="entry name" value="WD40"/>
    <property type="match status" value="6"/>
</dbReference>
<evidence type="ECO:0000256" key="4">
    <source>
        <dbReference type="ARBA" id="ARBA00022737"/>
    </source>
</evidence>
<organism evidence="14 15">
    <name type="scientific">Chloropicon primus</name>
    <dbReference type="NCBI Taxonomy" id="1764295"/>
    <lineage>
        <taxon>Eukaryota</taxon>
        <taxon>Viridiplantae</taxon>
        <taxon>Chlorophyta</taxon>
        <taxon>Chloropicophyceae</taxon>
        <taxon>Chloropicales</taxon>
        <taxon>Chloropicaceae</taxon>
        <taxon>Chloropicon</taxon>
    </lineage>
</organism>
<dbReference type="GO" id="GO:0006338">
    <property type="term" value="P:chromatin remodeling"/>
    <property type="evidence" value="ECO:0007669"/>
    <property type="project" value="InterPro"/>
</dbReference>
<evidence type="ECO:0000256" key="6">
    <source>
        <dbReference type="ARBA" id="ARBA00023015"/>
    </source>
</evidence>
<dbReference type="PANTHER" id="PTHR13831">
    <property type="entry name" value="MEMBER OF THE HIR1 FAMILY OF WD-REPEAT PROTEINS"/>
    <property type="match status" value="1"/>
</dbReference>
<evidence type="ECO:0000256" key="11">
    <source>
        <dbReference type="SAM" id="MobiDB-lite"/>
    </source>
</evidence>
<feature type="domain" description="Protein HIRA-like C-terminal" evidence="12">
    <location>
        <begin position="678"/>
        <end position="894"/>
    </location>
</feature>
<dbReference type="InterPro" id="IPR036322">
    <property type="entry name" value="WD40_repeat_dom_sf"/>
</dbReference>
<dbReference type="PROSITE" id="PS50294">
    <property type="entry name" value="WD_REPEATS_REGION"/>
    <property type="match status" value="1"/>
</dbReference>
<feature type="region of interest" description="Disordered" evidence="11">
    <location>
        <begin position="53"/>
        <end position="103"/>
    </location>
</feature>
<feature type="repeat" description="WD" evidence="9">
    <location>
        <begin position="194"/>
        <end position="235"/>
    </location>
</feature>
<feature type="compositionally biased region" description="Polar residues" evidence="11">
    <location>
        <begin position="529"/>
        <end position="538"/>
    </location>
</feature>
<evidence type="ECO:0000259" key="13">
    <source>
        <dbReference type="Pfam" id="PF24105"/>
    </source>
</evidence>
<reference evidence="14 15" key="1">
    <citation type="submission" date="2018-07" db="EMBL/GenBank/DDBJ databases">
        <title>The complete nuclear genome of the prasinophyte Chloropicon primus (CCMP1205).</title>
        <authorList>
            <person name="Pombert J.-F."/>
            <person name="Otis C."/>
            <person name="Turmel M."/>
            <person name="Lemieux C."/>
        </authorList>
    </citation>
    <scope>NUCLEOTIDE SEQUENCE [LARGE SCALE GENOMIC DNA]</scope>
    <source>
        <strain evidence="14 15">CCMP1205</strain>
    </source>
</reference>
<accession>A0A5B8MUR8</accession>
<dbReference type="GO" id="GO:0031491">
    <property type="term" value="F:nucleosome binding"/>
    <property type="evidence" value="ECO:0007669"/>
    <property type="project" value="TreeGrafter"/>
</dbReference>
<dbReference type="GO" id="GO:0000785">
    <property type="term" value="C:chromatin"/>
    <property type="evidence" value="ECO:0007669"/>
    <property type="project" value="TreeGrafter"/>
</dbReference>
<keyword evidence="15" id="KW-1185">Reference proteome</keyword>
<dbReference type="SUPFAM" id="SSF50978">
    <property type="entry name" value="WD40 repeat-like"/>
    <property type="match status" value="1"/>
</dbReference>
<dbReference type="InterPro" id="IPR011494">
    <property type="entry name" value="HIRA-like_C"/>
</dbReference>
<proteinExistence type="inferred from homology"/>
<keyword evidence="6 10" id="KW-0805">Transcription regulation</keyword>
<feature type="compositionally biased region" description="Basic and acidic residues" evidence="11">
    <location>
        <begin position="73"/>
        <end position="85"/>
    </location>
</feature>
<dbReference type="STRING" id="1764295.A0A5B8MUR8"/>
<comment type="function">
    <text evidence="10">Required for replication-independent chromatin assembly and for the periodic repression of histone gene transcription during the cell cycle.</text>
</comment>
<keyword evidence="5 10" id="KW-0156">Chromatin regulator</keyword>
<evidence type="ECO:0000256" key="10">
    <source>
        <dbReference type="RuleBase" id="RU364014"/>
    </source>
</evidence>
<keyword evidence="7 10" id="KW-0804">Transcription</keyword>
<dbReference type="Gene3D" id="2.130.10.10">
    <property type="entry name" value="YVTN repeat-like/Quinoprotein amine dehydrogenase"/>
    <property type="match status" value="2"/>
</dbReference>
<keyword evidence="3 9" id="KW-0853">WD repeat</keyword>
<evidence type="ECO:0000256" key="9">
    <source>
        <dbReference type="PROSITE-ProRule" id="PRU00221"/>
    </source>
</evidence>
<feature type="region of interest" description="Disordered" evidence="11">
    <location>
        <begin position="478"/>
        <end position="571"/>
    </location>
</feature>
<dbReference type="GO" id="GO:0005634">
    <property type="term" value="C:nucleus"/>
    <property type="evidence" value="ECO:0007669"/>
    <property type="project" value="UniProtKB-SubCell"/>
</dbReference>
<dbReference type="PANTHER" id="PTHR13831:SF0">
    <property type="entry name" value="PROTEIN HIRA"/>
    <property type="match status" value="1"/>
</dbReference>
<feature type="domain" description="CAF1B/HIR1 beta-propeller" evidence="13">
    <location>
        <begin position="110"/>
        <end position="426"/>
    </location>
</feature>
<evidence type="ECO:0000313" key="14">
    <source>
        <dbReference type="EMBL" id="QDZ24548.1"/>
    </source>
</evidence>
<dbReference type="GO" id="GO:0006355">
    <property type="term" value="P:regulation of DNA-templated transcription"/>
    <property type="evidence" value="ECO:0007669"/>
    <property type="project" value="InterPro"/>
</dbReference>
<protein>
    <recommendedName>
        <fullName evidence="10">Protein HIRA</fullName>
    </recommendedName>
</protein>
<dbReference type="OrthoDB" id="1741719at2759"/>
<evidence type="ECO:0000313" key="15">
    <source>
        <dbReference type="Proteomes" id="UP000316726"/>
    </source>
</evidence>
<dbReference type="GO" id="GO:0006351">
    <property type="term" value="P:DNA-templated transcription"/>
    <property type="evidence" value="ECO:0007669"/>
    <property type="project" value="InterPro"/>
</dbReference>
<evidence type="ECO:0000256" key="5">
    <source>
        <dbReference type="ARBA" id="ARBA00022853"/>
    </source>
</evidence>
<dbReference type="AlphaFoldDB" id="A0A5B8MUR8"/>
<dbReference type="Pfam" id="PF00400">
    <property type="entry name" value="WD40"/>
    <property type="match status" value="1"/>
</dbReference>
<dbReference type="EMBL" id="CP031046">
    <property type="protein sequence ID" value="QDZ24548.1"/>
    <property type="molecule type" value="Genomic_DNA"/>
</dbReference>
<dbReference type="GO" id="GO:0000417">
    <property type="term" value="C:HIR complex"/>
    <property type="evidence" value="ECO:0007669"/>
    <property type="project" value="TreeGrafter"/>
</dbReference>
<dbReference type="InterPro" id="IPR015943">
    <property type="entry name" value="WD40/YVTN_repeat-like_dom_sf"/>
</dbReference>
<dbReference type="InterPro" id="IPR055410">
    <property type="entry name" value="Beta-prop_CAF1B_HIR1"/>
</dbReference>
<feature type="repeat" description="WD" evidence="9">
    <location>
        <begin position="18"/>
        <end position="44"/>
    </location>
</feature>
<evidence type="ECO:0000256" key="8">
    <source>
        <dbReference type="ARBA" id="ARBA00023242"/>
    </source>
</evidence>
<dbReference type="Pfam" id="PF07569">
    <property type="entry name" value="Hira"/>
    <property type="match status" value="1"/>
</dbReference>
<dbReference type="PROSITE" id="PS50082">
    <property type="entry name" value="WD_REPEATS_2"/>
    <property type="match status" value="2"/>
</dbReference>
<evidence type="ECO:0000256" key="1">
    <source>
        <dbReference type="ARBA" id="ARBA00004123"/>
    </source>
</evidence>
<comment type="subcellular location">
    <subcellularLocation>
        <location evidence="1 10">Nucleus</location>
    </subcellularLocation>
</comment>
<comment type="similarity">
    <text evidence="2 10">Belongs to the WD repeat HIR1 family.</text>
</comment>